<dbReference type="Pfam" id="PF00082">
    <property type="entry name" value="Peptidase_S8"/>
    <property type="match status" value="1"/>
</dbReference>
<dbReference type="PROSITE" id="PS00136">
    <property type="entry name" value="SUBTILASE_ASP"/>
    <property type="match status" value="1"/>
</dbReference>
<keyword evidence="5 13" id="KW-0812">Transmembrane</keyword>
<accession>A0A6G9Y7H6</accession>
<dbReference type="InterPro" id="IPR023834">
    <property type="entry name" value="T7SS_pept_S8A_mycosin"/>
</dbReference>
<evidence type="ECO:0000256" key="11">
    <source>
        <dbReference type="RuleBase" id="RU003355"/>
    </source>
</evidence>
<organism evidence="15 16">
    <name type="scientific">Nocardia arthritidis</name>
    <dbReference type="NCBI Taxonomy" id="228602"/>
    <lineage>
        <taxon>Bacteria</taxon>
        <taxon>Bacillati</taxon>
        <taxon>Actinomycetota</taxon>
        <taxon>Actinomycetes</taxon>
        <taxon>Mycobacteriales</taxon>
        <taxon>Nocardiaceae</taxon>
        <taxon>Nocardia</taxon>
    </lineage>
</organism>
<gene>
    <name evidence="15" type="primary">mycP</name>
    <name evidence="15" type="ORF">F5544_05675</name>
</gene>
<evidence type="ECO:0000256" key="4">
    <source>
        <dbReference type="ARBA" id="ARBA00022670"/>
    </source>
</evidence>
<evidence type="ECO:0000256" key="2">
    <source>
        <dbReference type="ARBA" id="ARBA00011073"/>
    </source>
</evidence>
<name>A0A6G9Y7H6_9NOCA</name>
<feature type="domain" description="Peptidase S8/S53" evidence="14">
    <location>
        <begin position="73"/>
        <end position="371"/>
    </location>
</feature>
<dbReference type="InterPro" id="IPR022398">
    <property type="entry name" value="Peptidase_S8_His-AS"/>
</dbReference>
<keyword evidence="7 10" id="KW-0720">Serine protease</keyword>
<dbReference type="PROSITE" id="PS51892">
    <property type="entry name" value="SUBTILASE"/>
    <property type="match status" value="1"/>
</dbReference>
<dbReference type="SUPFAM" id="SSF52743">
    <property type="entry name" value="Subtilisin-like"/>
    <property type="match status" value="1"/>
</dbReference>
<dbReference type="AlphaFoldDB" id="A0A6G9Y7H6"/>
<dbReference type="GO" id="GO:0004252">
    <property type="term" value="F:serine-type endopeptidase activity"/>
    <property type="evidence" value="ECO:0007669"/>
    <property type="project" value="UniProtKB-UniRule"/>
</dbReference>
<keyword evidence="4 10" id="KW-0645">Protease</keyword>
<evidence type="ECO:0000256" key="10">
    <source>
        <dbReference type="PROSITE-ProRule" id="PRU01240"/>
    </source>
</evidence>
<comment type="subcellular location">
    <subcellularLocation>
        <location evidence="1">Cell membrane</location>
        <topology evidence="1">Single-pass membrane protein</topology>
    </subcellularLocation>
</comment>
<evidence type="ECO:0000256" key="5">
    <source>
        <dbReference type="ARBA" id="ARBA00022692"/>
    </source>
</evidence>
<feature type="region of interest" description="Disordered" evidence="12">
    <location>
        <begin position="1"/>
        <end position="27"/>
    </location>
</feature>
<dbReference type="InterPro" id="IPR000209">
    <property type="entry name" value="Peptidase_S8/S53_dom"/>
</dbReference>
<evidence type="ECO:0000256" key="7">
    <source>
        <dbReference type="ARBA" id="ARBA00022825"/>
    </source>
</evidence>
<evidence type="ECO:0000256" key="3">
    <source>
        <dbReference type="ARBA" id="ARBA00022475"/>
    </source>
</evidence>
<feature type="active site" description="Charge relay system" evidence="10">
    <location>
        <position position="82"/>
    </location>
</feature>
<dbReference type="PROSITE" id="PS00138">
    <property type="entry name" value="SUBTILASE_SER"/>
    <property type="match status" value="1"/>
</dbReference>
<keyword evidence="6 10" id="KW-0378">Hydrolase</keyword>
<dbReference type="Gene3D" id="3.40.50.200">
    <property type="entry name" value="Peptidase S8/S53 domain"/>
    <property type="match status" value="1"/>
</dbReference>
<keyword evidence="8 13" id="KW-1133">Transmembrane helix</keyword>
<protein>
    <submittedName>
        <fullName evidence="15">Type VII secretion-associated serine protease mycosin</fullName>
    </submittedName>
</protein>
<dbReference type="PROSITE" id="PS00137">
    <property type="entry name" value="SUBTILASE_HIS"/>
    <property type="match status" value="1"/>
</dbReference>
<evidence type="ECO:0000256" key="8">
    <source>
        <dbReference type="ARBA" id="ARBA00022989"/>
    </source>
</evidence>
<comment type="similarity">
    <text evidence="2 10 11">Belongs to the peptidase S8 family.</text>
</comment>
<evidence type="ECO:0000256" key="13">
    <source>
        <dbReference type="SAM" id="Phobius"/>
    </source>
</evidence>
<evidence type="ECO:0000259" key="14">
    <source>
        <dbReference type="Pfam" id="PF00082"/>
    </source>
</evidence>
<sequence>MSGSFGVGVAQADHPPAVNPSLLPPGDPAVPPVATEFPPNSKCADIVTGGDAPTPPAAWKSLGLERAWQFSKGAGQLVAVIDTGVARHKRLPGLIPGGDFVANPGDGTEDCDAHGTFVAGLIAASQVDGSWFSGVAPEARILSIRQTSKAYQEKGAAQNKSPDSLPDGFGRLSTIAAAIRRAVDMHATVINISIDWCGPSNDLDGDVGAAVQYAFQNNVVVVAAAGNNDTEPCKPVNTVVDPLNPTADSWKNVVVNVSPARWDDYVLSVGSISDNGAPSTFTVPGPWVGVAAPGENLVSLNPLSDGLATGRNFQNQQTSISGTSFAAPLVSGVVALVRARYPQLSAGEVIKRIEATAHAPYGGWNQYVGYGSVDPIAALTAEVSSAPLQPKLPAPPKTNQLATPAAPPPPDNSARNVALIGTGIIAGTLILGYLASFPIRRKFGVRSDEM</sequence>
<dbReference type="InterPro" id="IPR050131">
    <property type="entry name" value="Peptidase_S8_subtilisin-like"/>
</dbReference>
<feature type="region of interest" description="Disordered" evidence="12">
    <location>
        <begin position="388"/>
        <end position="413"/>
    </location>
</feature>
<dbReference type="NCBIfam" id="TIGR03921">
    <property type="entry name" value="T7SS_mycosin"/>
    <property type="match status" value="1"/>
</dbReference>
<dbReference type="PRINTS" id="PR00723">
    <property type="entry name" value="SUBTILISIN"/>
</dbReference>
<dbReference type="InterPro" id="IPR015500">
    <property type="entry name" value="Peptidase_S8_subtilisin-rel"/>
</dbReference>
<dbReference type="PANTHER" id="PTHR43806">
    <property type="entry name" value="PEPTIDASE S8"/>
    <property type="match status" value="1"/>
</dbReference>
<keyword evidence="3" id="KW-1003">Cell membrane</keyword>
<evidence type="ECO:0000256" key="12">
    <source>
        <dbReference type="SAM" id="MobiDB-lite"/>
    </source>
</evidence>
<dbReference type="RefSeq" id="WP_167472207.1">
    <property type="nucleotide sequence ID" value="NZ_CP046172.1"/>
</dbReference>
<evidence type="ECO:0000256" key="1">
    <source>
        <dbReference type="ARBA" id="ARBA00004162"/>
    </source>
</evidence>
<reference evidence="15 16" key="1">
    <citation type="journal article" date="2019" name="ACS Chem. Biol.">
        <title>Identification and Mobilization of a Cryptic Antibiotic Biosynthesis Gene Locus from a Human-Pathogenic Nocardia Isolate.</title>
        <authorList>
            <person name="Herisse M."/>
            <person name="Ishida K."/>
            <person name="Porter J.L."/>
            <person name="Howden B."/>
            <person name="Hertweck C."/>
            <person name="Stinear T.P."/>
            <person name="Pidot S.J."/>
        </authorList>
    </citation>
    <scope>NUCLEOTIDE SEQUENCE [LARGE SCALE GENOMIC DNA]</scope>
    <source>
        <strain evidence="15 16">AUSMDU00012717</strain>
    </source>
</reference>
<evidence type="ECO:0000313" key="15">
    <source>
        <dbReference type="EMBL" id="QIS09047.1"/>
    </source>
</evidence>
<evidence type="ECO:0000256" key="9">
    <source>
        <dbReference type="ARBA" id="ARBA00023136"/>
    </source>
</evidence>
<feature type="active site" description="Charge relay system" evidence="10">
    <location>
        <position position="114"/>
    </location>
</feature>
<keyword evidence="16" id="KW-1185">Reference proteome</keyword>
<dbReference type="GO" id="GO:0005886">
    <property type="term" value="C:plasma membrane"/>
    <property type="evidence" value="ECO:0007669"/>
    <property type="project" value="UniProtKB-SubCell"/>
</dbReference>
<evidence type="ECO:0000256" key="6">
    <source>
        <dbReference type="ARBA" id="ARBA00022801"/>
    </source>
</evidence>
<dbReference type="InterPro" id="IPR036852">
    <property type="entry name" value="Peptidase_S8/S53_dom_sf"/>
</dbReference>
<dbReference type="KEGG" id="nah:F5544_05675"/>
<proteinExistence type="inferred from homology"/>
<dbReference type="Proteomes" id="UP000503540">
    <property type="component" value="Chromosome"/>
</dbReference>
<feature type="transmembrane region" description="Helical" evidence="13">
    <location>
        <begin position="417"/>
        <end position="437"/>
    </location>
</feature>
<dbReference type="InterPro" id="IPR023827">
    <property type="entry name" value="Peptidase_S8_Asp-AS"/>
</dbReference>
<dbReference type="PANTHER" id="PTHR43806:SF11">
    <property type="entry name" value="CEREVISIN-RELATED"/>
    <property type="match status" value="1"/>
</dbReference>
<feature type="active site" description="Charge relay system" evidence="10">
    <location>
        <position position="324"/>
    </location>
</feature>
<dbReference type="EMBL" id="CP046172">
    <property type="protein sequence ID" value="QIS09047.1"/>
    <property type="molecule type" value="Genomic_DNA"/>
</dbReference>
<dbReference type="GO" id="GO:0006508">
    <property type="term" value="P:proteolysis"/>
    <property type="evidence" value="ECO:0007669"/>
    <property type="project" value="UniProtKB-KW"/>
</dbReference>
<dbReference type="InterPro" id="IPR023828">
    <property type="entry name" value="Peptidase_S8_Ser-AS"/>
</dbReference>
<evidence type="ECO:0000313" key="16">
    <source>
        <dbReference type="Proteomes" id="UP000503540"/>
    </source>
</evidence>
<keyword evidence="9 13" id="KW-0472">Membrane</keyword>